<comment type="caution">
    <text evidence="2">The sequence shown here is derived from an EMBL/GenBank/DDBJ whole genome shotgun (WGS) entry which is preliminary data.</text>
</comment>
<name>A0A9D4JGW6_DREPO</name>
<reference evidence="2" key="1">
    <citation type="journal article" date="2019" name="bioRxiv">
        <title>The Genome of the Zebra Mussel, Dreissena polymorpha: A Resource for Invasive Species Research.</title>
        <authorList>
            <person name="McCartney M.A."/>
            <person name="Auch B."/>
            <person name="Kono T."/>
            <person name="Mallez S."/>
            <person name="Zhang Y."/>
            <person name="Obille A."/>
            <person name="Becker A."/>
            <person name="Abrahante J.E."/>
            <person name="Garbe J."/>
            <person name="Badalamenti J.P."/>
            <person name="Herman A."/>
            <person name="Mangelson H."/>
            <person name="Liachko I."/>
            <person name="Sullivan S."/>
            <person name="Sone E.D."/>
            <person name="Koren S."/>
            <person name="Silverstein K.A.T."/>
            <person name="Beckman K.B."/>
            <person name="Gohl D.M."/>
        </authorList>
    </citation>
    <scope>NUCLEOTIDE SEQUENCE</scope>
    <source>
        <strain evidence="2">Duluth1</strain>
        <tissue evidence="2">Whole animal</tissue>
    </source>
</reference>
<protein>
    <submittedName>
        <fullName evidence="2">Uncharacterized protein</fullName>
    </submittedName>
</protein>
<reference evidence="2" key="2">
    <citation type="submission" date="2020-11" db="EMBL/GenBank/DDBJ databases">
        <authorList>
            <person name="McCartney M.A."/>
            <person name="Auch B."/>
            <person name="Kono T."/>
            <person name="Mallez S."/>
            <person name="Becker A."/>
            <person name="Gohl D.M."/>
            <person name="Silverstein K.A.T."/>
            <person name="Koren S."/>
            <person name="Bechman K.B."/>
            <person name="Herman A."/>
            <person name="Abrahante J.E."/>
            <person name="Garbe J."/>
        </authorList>
    </citation>
    <scope>NUCLEOTIDE SEQUENCE</scope>
    <source>
        <strain evidence="2">Duluth1</strain>
        <tissue evidence="2">Whole animal</tissue>
    </source>
</reference>
<evidence type="ECO:0000313" key="3">
    <source>
        <dbReference type="Proteomes" id="UP000828390"/>
    </source>
</evidence>
<proteinExistence type="predicted"/>
<accession>A0A9D4JGW6</accession>
<dbReference type="AlphaFoldDB" id="A0A9D4JGW6"/>
<feature type="region of interest" description="Disordered" evidence="1">
    <location>
        <begin position="1"/>
        <end position="23"/>
    </location>
</feature>
<feature type="compositionally biased region" description="Basic and acidic residues" evidence="1">
    <location>
        <begin position="1"/>
        <end position="16"/>
    </location>
</feature>
<sequence length="51" mass="5440">MITQEVHREQRARQSDRLGNSHPPCVRLVAAWESRGGFGAPGPDISVAAGA</sequence>
<gene>
    <name evidence="2" type="ORF">DPMN_139870</name>
</gene>
<evidence type="ECO:0000256" key="1">
    <source>
        <dbReference type="SAM" id="MobiDB-lite"/>
    </source>
</evidence>
<dbReference type="Proteomes" id="UP000828390">
    <property type="component" value="Unassembled WGS sequence"/>
</dbReference>
<keyword evidence="3" id="KW-1185">Reference proteome</keyword>
<evidence type="ECO:0000313" key="2">
    <source>
        <dbReference type="EMBL" id="KAH3811460.1"/>
    </source>
</evidence>
<organism evidence="2 3">
    <name type="scientific">Dreissena polymorpha</name>
    <name type="common">Zebra mussel</name>
    <name type="synonym">Mytilus polymorpha</name>
    <dbReference type="NCBI Taxonomy" id="45954"/>
    <lineage>
        <taxon>Eukaryota</taxon>
        <taxon>Metazoa</taxon>
        <taxon>Spiralia</taxon>
        <taxon>Lophotrochozoa</taxon>
        <taxon>Mollusca</taxon>
        <taxon>Bivalvia</taxon>
        <taxon>Autobranchia</taxon>
        <taxon>Heteroconchia</taxon>
        <taxon>Euheterodonta</taxon>
        <taxon>Imparidentia</taxon>
        <taxon>Neoheterodontei</taxon>
        <taxon>Myida</taxon>
        <taxon>Dreissenoidea</taxon>
        <taxon>Dreissenidae</taxon>
        <taxon>Dreissena</taxon>
    </lineage>
</organism>
<dbReference type="EMBL" id="JAIWYP010000006">
    <property type="protein sequence ID" value="KAH3811460.1"/>
    <property type="molecule type" value="Genomic_DNA"/>
</dbReference>